<protein>
    <submittedName>
        <fullName evidence="2">Uncharacterized protein</fullName>
    </submittedName>
</protein>
<proteinExistence type="predicted"/>
<accession>A0A841GYD4</accession>
<evidence type="ECO:0000256" key="1">
    <source>
        <dbReference type="SAM" id="SignalP"/>
    </source>
</evidence>
<sequence length="139" mass="14858">MILEPATFMRITSLAAAGALALAALCAHPAGASAQIRSERTLMHPRERGEREQALFDRTTAKVEALFNAQALYMSRNGRFATTLAELNFDPENLISSFHGGNDWFVVLAGGPDIGIVQYVAYRAAPVAGEGAAVTVLPR</sequence>
<feature type="signal peptide" evidence="1">
    <location>
        <begin position="1"/>
        <end position="34"/>
    </location>
</feature>
<reference evidence="2 3" key="1">
    <citation type="submission" date="2020-08" db="EMBL/GenBank/DDBJ databases">
        <title>Genomic Encyclopedia of Type Strains, Phase IV (KMG-IV): sequencing the most valuable type-strain genomes for metagenomic binning, comparative biology and taxonomic classification.</title>
        <authorList>
            <person name="Goeker M."/>
        </authorList>
    </citation>
    <scope>NUCLEOTIDE SEQUENCE [LARGE SCALE GENOMIC DNA]</scope>
    <source>
        <strain evidence="2 3">DSM 29007</strain>
    </source>
</reference>
<gene>
    <name evidence="2" type="ORF">HNQ61_002406</name>
</gene>
<feature type="chain" id="PRO_5032985696" evidence="1">
    <location>
        <begin position="35"/>
        <end position="139"/>
    </location>
</feature>
<comment type="caution">
    <text evidence="2">The sequence shown here is derived from an EMBL/GenBank/DDBJ whole genome shotgun (WGS) entry which is preliminary data.</text>
</comment>
<dbReference type="AlphaFoldDB" id="A0A841GYD4"/>
<dbReference type="Proteomes" id="UP000582837">
    <property type="component" value="Unassembled WGS sequence"/>
</dbReference>
<dbReference type="RefSeq" id="WP_170034705.1">
    <property type="nucleotide sequence ID" value="NZ_JABDTL010000001.1"/>
</dbReference>
<evidence type="ECO:0000313" key="3">
    <source>
        <dbReference type="Proteomes" id="UP000582837"/>
    </source>
</evidence>
<keyword evidence="3" id="KW-1185">Reference proteome</keyword>
<evidence type="ECO:0000313" key="2">
    <source>
        <dbReference type="EMBL" id="MBB6070785.1"/>
    </source>
</evidence>
<name>A0A841GYD4_9BACT</name>
<organism evidence="2 3">
    <name type="scientific">Longimicrobium terrae</name>
    <dbReference type="NCBI Taxonomy" id="1639882"/>
    <lineage>
        <taxon>Bacteria</taxon>
        <taxon>Pseudomonadati</taxon>
        <taxon>Gemmatimonadota</taxon>
        <taxon>Longimicrobiia</taxon>
        <taxon>Longimicrobiales</taxon>
        <taxon>Longimicrobiaceae</taxon>
        <taxon>Longimicrobium</taxon>
    </lineage>
</organism>
<dbReference type="EMBL" id="JACHIA010000005">
    <property type="protein sequence ID" value="MBB6070785.1"/>
    <property type="molecule type" value="Genomic_DNA"/>
</dbReference>
<keyword evidence="1" id="KW-0732">Signal</keyword>